<accession>A0A4Q4TT64</accession>
<evidence type="ECO:0000313" key="3">
    <source>
        <dbReference type="Proteomes" id="UP000293360"/>
    </source>
</evidence>
<name>A0A4Q4TT64_9PEZI</name>
<proteinExistence type="predicted"/>
<feature type="compositionally biased region" description="Polar residues" evidence="1">
    <location>
        <begin position="1"/>
        <end position="12"/>
    </location>
</feature>
<feature type="region of interest" description="Disordered" evidence="1">
    <location>
        <begin position="77"/>
        <end position="125"/>
    </location>
</feature>
<evidence type="ECO:0000256" key="1">
    <source>
        <dbReference type="SAM" id="MobiDB-lite"/>
    </source>
</evidence>
<keyword evidence="3" id="KW-1185">Reference proteome</keyword>
<feature type="compositionally biased region" description="Low complexity" evidence="1">
    <location>
        <begin position="84"/>
        <end position="99"/>
    </location>
</feature>
<dbReference type="AlphaFoldDB" id="A0A4Q4TT64"/>
<reference evidence="2 3" key="1">
    <citation type="submission" date="2018-06" db="EMBL/GenBank/DDBJ databases">
        <title>Complete Genomes of Monosporascus.</title>
        <authorList>
            <person name="Robinson A.J."/>
            <person name="Natvig D.O."/>
        </authorList>
    </citation>
    <scope>NUCLEOTIDE SEQUENCE [LARGE SCALE GENOMIC DNA]</scope>
    <source>
        <strain evidence="2 3">CBS 110550</strain>
    </source>
</reference>
<gene>
    <name evidence="2" type="ORF">DL764_000963</name>
</gene>
<dbReference type="EMBL" id="QJNU01000026">
    <property type="protein sequence ID" value="RYP09968.1"/>
    <property type="molecule type" value="Genomic_DNA"/>
</dbReference>
<dbReference type="OrthoDB" id="5151719at2759"/>
<protein>
    <submittedName>
        <fullName evidence="2">Uncharacterized protein</fullName>
    </submittedName>
</protein>
<sequence>MSSSKQPASKKTFQVPEDNPMNSDNEKPRPSLSQEEALRRLDWLTNAVTQLTNDKIELINTLKETREQLEAQKVELAKQASIKQPDQPDQPAQPAQPAQITYGKKSGEVLKPTKPTPFDGTTTKL</sequence>
<comment type="caution">
    <text evidence="2">The sequence shown here is derived from an EMBL/GenBank/DDBJ whole genome shotgun (WGS) entry which is preliminary data.</text>
</comment>
<dbReference type="Proteomes" id="UP000293360">
    <property type="component" value="Unassembled WGS sequence"/>
</dbReference>
<organism evidence="2 3">
    <name type="scientific">Monosporascus ibericus</name>
    <dbReference type="NCBI Taxonomy" id="155417"/>
    <lineage>
        <taxon>Eukaryota</taxon>
        <taxon>Fungi</taxon>
        <taxon>Dikarya</taxon>
        <taxon>Ascomycota</taxon>
        <taxon>Pezizomycotina</taxon>
        <taxon>Sordariomycetes</taxon>
        <taxon>Xylariomycetidae</taxon>
        <taxon>Xylariales</taxon>
        <taxon>Xylariales incertae sedis</taxon>
        <taxon>Monosporascus</taxon>
    </lineage>
</organism>
<feature type="region of interest" description="Disordered" evidence="1">
    <location>
        <begin position="1"/>
        <end position="35"/>
    </location>
</feature>
<evidence type="ECO:0000313" key="2">
    <source>
        <dbReference type="EMBL" id="RYP09968.1"/>
    </source>
</evidence>
<dbReference type="STRING" id="155417.A0A4Q4TT64"/>